<dbReference type="OrthoDB" id="9816424at2"/>
<name>A0A328U6D0_9BACL</name>
<dbReference type="PANTHER" id="PTHR41244:SF1">
    <property type="entry name" value="GLYCOSYLTRANSFERASE"/>
    <property type="match status" value="1"/>
</dbReference>
<dbReference type="Gene3D" id="3.20.20.80">
    <property type="entry name" value="Glycosidases"/>
    <property type="match status" value="1"/>
</dbReference>
<evidence type="ECO:0008006" key="3">
    <source>
        <dbReference type="Google" id="ProtNLM"/>
    </source>
</evidence>
<keyword evidence="2" id="KW-1185">Reference proteome</keyword>
<evidence type="ECO:0000313" key="1">
    <source>
        <dbReference type="EMBL" id="RAP76961.1"/>
    </source>
</evidence>
<dbReference type="PANTHER" id="PTHR41244">
    <property type="entry name" value="RHAMNAN SYNTHESIS F"/>
    <property type="match status" value="1"/>
</dbReference>
<protein>
    <recommendedName>
        <fullName evidence="3">Glycosyl transferase</fullName>
    </recommendedName>
</protein>
<sequence length="393" mass="45642">MGKDTEIAVYYFPNYHRDPFNEDLHGEGWNEWELLKRATPRFLGHQQPKVPAWGYEDESDPVAMARKIDAAADHGIDTFLFDWYWYSKGPFLHRALEEGFLKADNRDRLKFSLMWANHDWIDIMPCPKWAAFPREGDDVPAKKRFRPVQEEGFLAPEKFTEATTYMIEHYFGQPNYWRVNGGLYFSIYDLMNLVQGFGGIEETRAGLDDFRERVRQAGHGELHLNAIVVDLPILPGGGKVENINAFLKQLGFDSVSTYTWFHHYQPESFPTVAYEDVRAAAERDFRVFTERYDVSYYPHVSMGWDPSPRTVQSDAYAHAGYPYTPIWEGNTPEAFEQGLNAVKRFLDEGWTQPRIFTINAWNEWTEGSYLEPDLVHGMKYLEAIRNVFGKKGG</sequence>
<comment type="caution">
    <text evidence="1">The sequence shown here is derived from an EMBL/GenBank/DDBJ whole genome shotgun (WGS) entry which is preliminary data.</text>
</comment>
<organism evidence="1 2">
    <name type="scientific">Paenibacillus montanisoli</name>
    <dbReference type="NCBI Taxonomy" id="2081970"/>
    <lineage>
        <taxon>Bacteria</taxon>
        <taxon>Bacillati</taxon>
        <taxon>Bacillota</taxon>
        <taxon>Bacilli</taxon>
        <taxon>Bacillales</taxon>
        <taxon>Paenibacillaceae</taxon>
        <taxon>Paenibacillus</taxon>
    </lineage>
</organism>
<evidence type="ECO:0000313" key="2">
    <source>
        <dbReference type="Proteomes" id="UP000249260"/>
    </source>
</evidence>
<dbReference type="AlphaFoldDB" id="A0A328U6D0"/>
<dbReference type="Pfam" id="PF14307">
    <property type="entry name" value="Glyco_tran_WbsX"/>
    <property type="match status" value="1"/>
</dbReference>
<dbReference type="EMBL" id="QLUW01000001">
    <property type="protein sequence ID" value="RAP76961.1"/>
    <property type="molecule type" value="Genomic_DNA"/>
</dbReference>
<proteinExistence type="predicted"/>
<accession>A0A328U6D0</accession>
<dbReference type="Proteomes" id="UP000249260">
    <property type="component" value="Unassembled WGS sequence"/>
</dbReference>
<gene>
    <name evidence="1" type="ORF">DL346_00160</name>
</gene>
<dbReference type="RefSeq" id="WP_112879959.1">
    <property type="nucleotide sequence ID" value="NZ_QLUW01000001.1"/>
</dbReference>
<dbReference type="InterPro" id="IPR032719">
    <property type="entry name" value="WbsX"/>
</dbReference>
<reference evidence="1 2" key="1">
    <citation type="submission" date="2018-06" db="EMBL/GenBank/DDBJ databases">
        <title>Paenibacillus montanisoli sp. nov., isolated from mountain area soil.</title>
        <authorList>
            <person name="Wu M."/>
        </authorList>
    </citation>
    <scope>NUCLEOTIDE SEQUENCE [LARGE SCALE GENOMIC DNA]</scope>
    <source>
        <strain evidence="1 2">RA17</strain>
    </source>
</reference>